<keyword evidence="9" id="KW-1185">Reference proteome</keyword>
<dbReference type="InterPro" id="IPR006158">
    <property type="entry name" value="Cobalamin-bd"/>
</dbReference>
<dbReference type="RefSeq" id="WP_158917387.1">
    <property type="nucleotide sequence ID" value="NZ_CP047020.1"/>
</dbReference>
<dbReference type="PANTHER" id="PTHR43409">
    <property type="entry name" value="ANAEROBIC MAGNESIUM-PROTOPORPHYRIN IX MONOMETHYL ESTER CYCLASE-RELATED"/>
    <property type="match status" value="1"/>
</dbReference>
<evidence type="ECO:0000313" key="9">
    <source>
        <dbReference type="Proteomes" id="UP000436138"/>
    </source>
</evidence>
<organism evidence="8 9">
    <name type="scientific">Streptomyces broussonetiae</name>
    <dbReference type="NCBI Taxonomy" id="2686304"/>
    <lineage>
        <taxon>Bacteria</taxon>
        <taxon>Bacillati</taxon>
        <taxon>Actinomycetota</taxon>
        <taxon>Actinomycetes</taxon>
        <taxon>Kitasatosporales</taxon>
        <taxon>Streptomycetaceae</taxon>
        <taxon>Streptomyces</taxon>
    </lineage>
</organism>
<dbReference type="InterPro" id="IPR058240">
    <property type="entry name" value="rSAM_sf"/>
</dbReference>
<dbReference type="GO" id="GO:0005829">
    <property type="term" value="C:cytosol"/>
    <property type="evidence" value="ECO:0007669"/>
    <property type="project" value="TreeGrafter"/>
</dbReference>
<gene>
    <name evidence="8" type="ORF">GQF42_03110</name>
</gene>
<comment type="cofactor">
    <cofactor evidence="1">
        <name>[4Fe-4S] cluster</name>
        <dbReference type="ChEBI" id="CHEBI:49883"/>
    </cofactor>
</comment>
<feature type="domain" description="B12-binding" evidence="6">
    <location>
        <begin position="52"/>
        <end position="225"/>
    </location>
</feature>
<dbReference type="InterPro" id="IPR006638">
    <property type="entry name" value="Elp3/MiaA/NifB-like_rSAM"/>
</dbReference>
<dbReference type="SFLD" id="SFLDS00029">
    <property type="entry name" value="Radical_SAM"/>
    <property type="match status" value="1"/>
</dbReference>
<dbReference type="GO" id="GO:0031419">
    <property type="term" value="F:cobalamin binding"/>
    <property type="evidence" value="ECO:0007669"/>
    <property type="project" value="InterPro"/>
</dbReference>
<dbReference type="SMART" id="SM00729">
    <property type="entry name" value="Elp3"/>
    <property type="match status" value="1"/>
</dbReference>
<evidence type="ECO:0000256" key="2">
    <source>
        <dbReference type="ARBA" id="ARBA00022691"/>
    </source>
</evidence>
<protein>
    <submittedName>
        <fullName evidence="8">Radical SAM protein</fullName>
    </submittedName>
</protein>
<keyword evidence="3" id="KW-0479">Metal-binding</keyword>
<dbReference type="EMBL" id="CP047020">
    <property type="protein sequence ID" value="QHA02415.1"/>
    <property type="molecule type" value="Genomic_DNA"/>
</dbReference>
<dbReference type="PROSITE" id="PS51332">
    <property type="entry name" value="B12_BINDING"/>
    <property type="match status" value="1"/>
</dbReference>
<dbReference type="PANTHER" id="PTHR43409:SF7">
    <property type="entry name" value="BLL1977 PROTEIN"/>
    <property type="match status" value="1"/>
</dbReference>
<dbReference type="InterPro" id="IPR007197">
    <property type="entry name" value="rSAM"/>
</dbReference>
<dbReference type="InterPro" id="IPR013785">
    <property type="entry name" value="Aldolase_TIM"/>
</dbReference>
<evidence type="ECO:0000313" key="8">
    <source>
        <dbReference type="EMBL" id="QHA02415.1"/>
    </source>
</evidence>
<dbReference type="SFLD" id="SFLDG01082">
    <property type="entry name" value="B12-binding_domain_containing"/>
    <property type="match status" value="1"/>
</dbReference>
<keyword evidence="5" id="KW-0411">Iron-sulfur</keyword>
<dbReference type="SUPFAM" id="SSF102114">
    <property type="entry name" value="Radical SAM enzymes"/>
    <property type="match status" value="1"/>
</dbReference>
<dbReference type="AlphaFoldDB" id="A0A6I6N0T7"/>
<dbReference type="PROSITE" id="PS51918">
    <property type="entry name" value="RADICAL_SAM"/>
    <property type="match status" value="1"/>
</dbReference>
<evidence type="ECO:0000256" key="3">
    <source>
        <dbReference type="ARBA" id="ARBA00022723"/>
    </source>
</evidence>
<dbReference type="CDD" id="cd01335">
    <property type="entry name" value="Radical_SAM"/>
    <property type="match status" value="1"/>
</dbReference>
<reference evidence="8 9" key="1">
    <citation type="submission" date="2019-12" db="EMBL/GenBank/DDBJ databases">
        <title>Streptomyces sp. strain T44 isolated from rhizosphere soil of Broussonetia papyrifera.</title>
        <authorList>
            <person name="Mo P."/>
        </authorList>
    </citation>
    <scope>NUCLEOTIDE SEQUENCE [LARGE SCALE GENOMIC DNA]</scope>
    <source>
        <strain evidence="8 9">T44</strain>
    </source>
</reference>
<evidence type="ECO:0000256" key="1">
    <source>
        <dbReference type="ARBA" id="ARBA00001966"/>
    </source>
</evidence>
<sequence length="517" mass="59024">MTQSPARLPLLPVARTAPAANVAVISLPFFTPFATCYPGVLITRRLRELGCRARFLPAHMEFYAHARSRGLTENAYKLFTNRHFAADVALLPLWSVPTAALRAEREDLAHKEFLAPAEDEARLRELFDGYLDRLAERVVATEVLCLTSTHFQLLSSLLLARRVARLARERGVPRPRVILGGYFGSLHIARDILTLHEEVDLVVYGEAEDVLGDAVHHALDGRRRLVTGRAHTFKDAYAEQSALVEAGLRRPWLRDRLVVSMEVSRGCYWDRCDFCNFNDSYDARFKMHDPGRVLAEMAHLARTYGQRRFQFLDTALPPRLVQAVADTGERHDYRVFCEIRPDFGRERLRRLAALGRVTVQLGIETLLDDHLDLMNKRQTVEEGVRMLHAAREFGMHSVWGVMIGHPKETPDHRRRLLGEIRAHRRAGLPAPKYLTECELRPGSGLWDERADLGLSVEFPWRMFDSLLSPQEHACSLIPSRVRGMPFEEPDYQADRREISEELTAWQREQGMEVGLDA</sequence>
<accession>A0A6I6N0T7</accession>
<evidence type="ECO:0000259" key="7">
    <source>
        <dbReference type="PROSITE" id="PS51918"/>
    </source>
</evidence>
<dbReference type="Pfam" id="PF04055">
    <property type="entry name" value="Radical_SAM"/>
    <property type="match status" value="1"/>
</dbReference>
<proteinExistence type="predicted"/>
<dbReference type="GO" id="GO:0003824">
    <property type="term" value="F:catalytic activity"/>
    <property type="evidence" value="ECO:0007669"/>
    <property type="project" value="InterPro"/>
</dbReference>
<name>A0A6I6N0T7_9ACTN</name>
<evidence type="ECO:0000259" key="6">
    <source>
        <dbReference type="PROSITE" id="PS51332"/>
    </source>
</evidence>
<dbReference type="Gene3D" id="3.20.20.70">
    <property type="entry name" value="Aldolase class I"/>
    <property type="match status" value="1"/>
</dbReference>
<feature type="domain" description="Radical SAM core" evidence="7">
    <location>
        <begin position="253"/>
        <end position="478"/>
    </location>
</feature>
<keyword evidence="2" id="KW-0949">S-adenosyl-L-methionine</keyword>
<dbReference type="Proteomes" id="UP000436138">
    <property type="component" value="Chromosome"/>
</dbReference>
<evidence type="ECO:0000256" key="4">
    <source>
        <dbReference type="ARBA" id="ARBA00023004"/>
    </source>
</evidence>
<evidence type="ECO:0000256" key="5">
    <source>
        <dbReference type="ARBA" id="ARBA00023014"/>
    </source>
</evidence>
<dbReference type="KEGG" id="sbro:GQF42_03110"/>
<dbReference type="GO" id="GO:0046872">
    <property type="term" value="F:metal ion binding"/>
    <property type="evidence" value="ECO:0007669"/>
    <property type="project" value="UniProtKB-KW"/>
</dbReference>
<dbReference type="GO" id="GO:0051536">
    <property type="term" value="F:iron-sulfur cluster binding"/>
    <property type="evidence" value="ECO:0007669"/>
    <property type="project" value="UniProtKB-KW"/>
</dbReference>
<dbReference type="InterPro" id="IPR051198">
    <property type="entry name" value="BchE-like"/>
</dbReference>
<keyword evidence="4" id="KW-0408">Iron</keyword>